<accession>A0ABY4YG14</accession>
<dbReference type="Gene3D" id="3.40.309.10">
    <property type="entry name" value="Aldehyde Dehydrogenase, Chain A, domain 2"/>
    <property type="match status" value="1"/>
</dbReference>
<dbReference type="Pfam" id="PF00171">
    <property type="entry name" value="Aldedh"/>
    <property type="match status" value="1"/>
</dbReference>
<evidence type="ECO:0000256" key="3">
    <source>
        <dbReference type="RuleBase" id="RU003345"/>
    </source>
</evidence>
<sequence>MALTSSYIGGQDVPSTDTYPNIDPATGRSLGDVTLGSADEVDRAVACAAATQRAWVRTTPEERSDLLTAWAGLVERDAEQLAHLESQDTGKPLSQARADAAVAARYLRFYAHAIDAYYGITIPKGPDLHAYTVREPFGVVGAIIAWNYPMQLFSRSVAAAVATGNASMVKPADETPRTAVALARLSVEAGLPAGLVNVVTGTGEQTGAALTAHPDVAHLSFVGSTEVGSVIAHAAAARVVPTVLELGGKSAQVVFADADLAAAAEAVARGALQNGGQTCSAGSRLIVHTSVQDQLLDLVAERFRTTSIGPGAEDLDLGPLVSSTQLARVEGFMDDLAGGELVTGGGRPSGEHLRAGSYFEPTLIRGVDSQGRIAQEEIFGPVVTSMAFEDEEEAVALANATAYGLLGAVWTRDLSRGHRMAGALRAGQVFVNNYGAGGGVELPFGGWGRSGYGREKGFEALNSFTQTKTVVVKL</sequence>
<dbReference type="EMBL" id="CP099490">
    <property type="protein sequence ID" value="USQ75716.1"/>
    <property type="molecule type" value="Genomic_DNA"/>
</dbReference>
<evidence type="ECO:0000313" key="6">
    <source>
        <dbReference type="EMBL" id="USQ75716.1"/>
    </source>
</evidence>
<dbReference type="Gene3D" id="3.40.605.10">
    <property type="entry name" value="Aldehyde Dehydrogenase, Chain A, domain 1"/>
    <property type="match status" value="1"/>
</dbReference>
<name>A0ABY4YG14_9MICO</name>
<feature type="region of interest" description="Disordered" evidence="4">
    <location>
        <begin position="1"/>
        <end position="25"/>
    </location>
</feature>
<proteinExistence type="inferred from homology"/>
<dbReference type="InterPro" id="IPR016163">
    <property type="entry name" value="Ald_DH_C"/>
</dbReference>
<dbReference type="SUPFAM" id="SSF53720">
    <property type="entry name" value="ALDH-like"/>
    <property type="match status" value="1"/>
</dbReference>
<dbReference type="InterPro" id="IPR016162">
    <property type="entry name" value="Ald_DH_N"/>
</dbReference>
<keyword evidence="1 3" id="KW-0560">Oxidoreductase</keyword>
<feature type="compositionally biased region" description="Polar residues" evidence="4">
    <location>
        <begin position="1"/>
        <end position="19"/>
    </location>
</feature>
<gene>
    <name evidence="6" type="ORF">NF557_14035</name>
</gene>
<dbReference type="InterPro" id="IPR016161">
    <property type="entry name" value="Ald_DH/histidinol_DH"/>
</dbReference>
<evidence type="ECO:0000256" key="1">
    <source>
        <dbReference type="ARBA" id="ARBA00023002"/>
    </source>
</evidence>
<organism evidence="6 7">
    <name type="scientific">Ornithinimicrobium cryptoxanthini</name>
    <dbReference type="NCBI Taxonomy" id="2934161"/>
    <lineage>
        <taxon>Bacteria</taxon>
        <taxon>Bacillati</taxon>
        <taxon>Actinomycetota</taxon>
        <taxon>Actinomycetes</taxon>
        <taxon>Micrococcales</taxon>
        <taxon>Ornithinimicrobiaceae</taxon>
        <taxon>Ornithinimicrobium</taxon>
    </lineage>
</organism>
<dbReference type="PANTHER" id="PTHR11699">
    <property type="entry name" value="ALDEHYDE DEHYDROGENASE-RELATED"/>
    <property type="match status" value="1"/>
</dbReference>
<evidence type="ECO:0000256" key="4">
    <source>
        <dbReference type="SAM" id="MobiDB-lite"/>
    </source>
</evidence>
<dbReference type="PROSITE" id="PS00070">
    <property type="entry name" value="ALDEHYDE_DEHYDR_CYS"/>
    <property type="match status" value="1"/>
</dbReference>
<dbReference type="InterPro" id="IPR015590">
    <property type="entry name" value="Aldehyde_DH_dom"/>
</dbReference>
<evidence type="ECO:0000256" key="2">
    <source>
        <dbReference type="PROSITE-ProRule" id="PRU10007"/>
    </source>
</evidence>
<dbReference type="Proteomes" id="UP001056535">
    <property type="component" value="Chromosome"/>
</dbReference>
<feature type="active site" evidence="2">
    <location>
        <position position="245"/>
    </location>
</feature>
<dbReference type="RefSeq" id="WP_252620154.1">
    <property type="nucleotide sequence ID" value="NZ_CP099490.1"/>
</dbReference>
<evidence type="ECO:0000313" key="7">
    <source>
        <dbReference type="Proteomes" id="UP001056535"/>
    </source>
</evidence>
<reference evidence="6" key="1">
    <citation type="submission" date="2022-06" db="EMBL/GenBank/DDBJ databases">
        <title>Ornithinimicrobium JY.X270.</title>
        <authorList>
            <person name="Huang Y."/>
        </authorList>
    </citation>
    <scope>NUCLEOTIDE SEQUENCE</scope>
    <source>
        <strain evidence="6">JY.X270</strain>
    </source>
</reference>
<protein>
    <submittedName>
        <fullName evidence="6">Aldehyde dehydrogenase family protein</fullName>
    </submittedName>
</protein>
<keyword evidence="7" id="KW-1185">Reference proteome</keyword>
<dbReference type="PROSITE" id="PS00687">
    <property type="entry name" value="ALDEHYDE_DEHYDR_GLU"/>
    <property type="match status" value="1"/>
</dbReference>
<dbReference type="InterPro" id="IPR016160">
    <property type="entry name" value="Ald_DH_CS_CYS"/>
</dbReference>
<comment type="similarity">
    <text evidence="3">Belongs to the aldehyde dehydrogenase family.</text>
</comment>
<evidence type="ECO:0000259" key="5">
    <source>
        <dbReference type="Pfam" id="PF00171"/>
    </source>
</evidence>
<feature type="domain" description="Aldehyde dehydrogenase" evidence="5">
    <location>
        <begin position="16"/>
        <end position="470"/>
    </location>
</feature>
<dbReference type="InterPro" id="IPR029510">
    <property type="entry name" value="Ald_DH_CS_GLU"/>
</dbReference>